<dbReference type="EC" id="2.3.2.27" evidence="3"/>
<keyword evidence="4" id="KW-0808">Transferase</keyword>
<evidence type="ECO:0000256" key="5">
    <source>
        <dbReference type="ARBA" id="ARBA00022737"/>
    </source>
</evidence>
<dbReference type="InterPro" id="IPR000225">
    <property type="entry name" value="Armadillo"/>
</dbReference>
<dbReference type="Pfam" id="PF04564">
    <property type="entry name" value="U-box"/>
    <property type="match status" value="1"/>
</dbReference>
<dbReference type="GO" id="GO:0010029">
    <property type="term" value="P:regulation of seed germination"/>
    <property type="evidence" value="ECO:0007669"/>
    <property type="project" value="UniProtKB-ARBA"/>
</dbReference>
<reference evidence="9 10" key="1">
    <citation type="journal article" date="2018" name="Proc. Natl. Acad. Sci. U.S.A.">
        <title>Draft genome sequence of Camellia sinensis var. sinensis provides insights into the evolution of the tea genome and tea quality.</title>
        <authorList>
            <person name="Wei C."/>
            <person name="Yang H."/>
            <person name="Wang S."/>
            <person name="Zhao J."/>
            <person name="Liu C."/>
            <person name="Gao L."/>
            <person name="Xia E."/>
            <person name="Lu Y."/>
            <person name="Tai Y."/>
            <person name="She G."/>
            <person name="Sun J."/>
            <person name="Cao H."/>
            <person name="Tong W."/>
            <person name="Gao Q."/>
            <person name="Li Y."/>
            <person name="Deng W."/>
            <person name="Jiang X."/>
            <person name="Wang W."/>
            <person name="Chen Q."/>
            <person name="Zhang S."/>
            <person name="Li H."/>
            <person name="Wu J."/>
            <person name="Wang P."/>
            <person name="Li P."/>
            <person name="Shi C."/>
            <person name="Zheng F."/>
            <person name="Jian J."/>
            <person name="Huang B."/>
            <person name="Shan D."/>
            <person name="Shi M."/>
            <person name="Fang C."/>
            <person name="Yue Y."/>
            <person name="Li F."/>
            <person name="Li D."/>
            <person name="Wei S."/>
            <person name="Han B."/>
            <person name="Jiang C."/>
            <person name="Yin Y."/>
            <person name="Xia T."/>
            <person name="Zhang Z."/>
            <person name="Bennetzen J.L."/>
            <person name="Zhao S."/>
            <person name="Wan X."/>
        </authorList>
    </citation>
    <scope>NUCLEOTIDE SEQUENCE [LARGE SCALE GENOMIC DNA]</scope>
    <source>
        <strain evidence="10">cv. Shuchazao</strain>
        <tissue evidence="9">Leaf</tissue>
    </source>
</reference>
<dbReference type="Pfam" id="PF25598">
    <property type="entry name" value="ARM_PUB"/>
    <property type="match status" value="1"/>
</dbReference>
<dbReference type="InterPro" id="IPR057623">
    <property type="entry name" value="PUB12-19-like_N"/>
</dbReference>
<dbReference type="CDD" id="cd16664">
    <property type="entry name" value="RING-Ubox_PUB"/>
    <property type="match status" value="1"/>
</dbReference>
<keyword evidence="6" id="KW-0833">Ubl conjugation pathway</keyword>
<dbReference type="SMART" id="SM00185">
    <property type="entry name" value="ARM"/>
    <property type="match status" value="4"/>
</dbReference>
<sequence>MICKSDVSTRRNLTFPAVRPCESVPPVTLLDSLITLASNICEYRSKLFSTNNRNARESIRLIGILSIFFEEIRGNRSDLCDSVVLSFSELHFIFQKLLFLLEDCTRSGTRLWMLMKSKHVASQFRVMMRAIATALDVLPLSSIDVSVEAIEFIQLAMNQVRKTRFVVDPDDKSASELVLSILGQFEGRNVPDSSDLRRVLNQLGIRSWNECNREIKFLDSELNLEYLSSGKRDLGLLSSLIGLMSYCRGVLFDIVDTVSIHKSTQKSSNLVVKHVNLDDFLCPISLEIMIDPVTVSTGHTYDRSSILKWFKAGNSTCPKTGEKLKSTDLVPNLALKRLISQYCYEFAIPVAEKSSKKKDITRTVLAGSVAAGEAMKMLADFLVGRLETGTDVERNKAAFETRLLTKTSIFNRSCLAEAGSIPHLLKLLSSAHSLSQENAIAALLNLSKHSKSKNIMVENGGVESIIQVLREGVKIEARQNAAGALFYLASVEDYRVLIGETPGAIQALTELLKDVADRSKKNALVAIFGLLMYPDNHRRVLSAGLVPLLANLLKSFDKEDRITDSLAVLATIAEKQDGTIAILRTGALPVIVEILNSIASRAGKEYCVSLLLALCVNGGDNVVRVLVKNQSLMAPLYSLLTGGTSRASKKANSLIRILHEFQERTSSSPMTRALPRDRFIHVW</sequence>
<dbReference type="FunFam" id="1.25.10.10:FF:000485">
    <property type="entry name" value="RING-type E3 ubiquitin transferase"/>
    <property type="match status" value="1"/>
</dbReference>
<proteinExistence type="predicted"/>
<evidence type="ECO:0000313" key="9">
    <source>
        <dbReference type="EMBL" id="THG13449.1"/>
    </source>
</evidence>
<name>A0A4S4EB81_CAMSN</name>
<dbReference type="PANTHER" id="PTHR23315">
    <property type="entry name" value="U BOX DOMAIN-CONTAINING"/>
    <property type="match status" value="1"/>
</dbReference>
<dbReference type="InterPro" id="IPR003613">
    <property type="entry name" value="Ubox_domain"/>
</dbReference>
<dbReference type="InterPro" id="IPR058678">
    <property type="entry name" value="ARM_PUB"/>
</dbReference>
<protein>
    <recommendedName>
        <fullName evidence="3">RING-type E3 ubiquitin transferase</fullName>
        <ecNumber evidence="3">2.3.2.27</ecNumber>
    </recommendedName>
</protein>
<evidence type="ECO:0000256" key="3">
    <source>
        <dbReference type="ARBA" id="ARBA00012483"/>
    </source>
</evidence>
<dbReference type="SUPFAM" id="SSF48371">
    <property type="entry name" value="ARM repeat"/>
    <property type="match status" value="1"/>
</dbReference>
<feature type="domain" description="U-box" evidence="8">
    <location>
        <begin position="275"/>
        <end position="349"/>
    </location>
</feature>
<evidence type="ECO:0000256" key="2">
    <source>
        <dbReference type="ARBA" id="ARBA00004906"/>
    </source>
</evidence>
<comment type="caution">
    <text evidence="9">The sequence shown here is derived from an EMBL/GenBank/DDBJ whole genome shotgun (WGS) entry which is preliminary data.</text>
</comment>
<dbReference type="InterPro" id="IPR013083">
    <property type="entry name" value="Znf_RING/FYVE/PHD"/>
</dbReference>
<gene>
    <name evidence="9" type="ORF">TEA_016733</name>
</gene>
<feature type="repeat" description="ARM" evidence="7">
    <location>
        <begin position="419"/>
        <end position="461"/>
    </location>
</feature>
<dbReference type="SUPFAM" id="SSF57850">
    <property type="entry name" value="RING/U-box"/>
    <property type="match status" value="1"/>
</dbReference>
<dbReference type="Gene3D" id="1.25.10.10">
    <property type="entry name" value="Leucine-rich Repeat Variant"/>
    <property type="match status" value="2"/>
</dbReference>
<evidence type="ECO:0000256" key="7">
    <source>
        <dbReference type="PROSITE-ProRule" id="PRU00259"/>
    </source>
</evidence>
<dbReference type="InterPro" id="IPR016024">
    <property type="entry name" value="ARM-type_fold"/>
</dbReference>
<accession>A0A4S4EB81</accession>
<keyword evidence="5" id="KW-0677">Repeat</keyword>
<evidence type="ECO:0000256" key="1">
    <source>
        <dbReference type="ARBA" id="ARBA00000900"/>
    </source>
</evidence>
<dbReference type="UniPathway" id="UPA00143"/>
<organism evidence="9 10">
    <name type="scientific">Camellia sinensis var. sinensis</name>
    <name type="common">China tea</name>
    <dbReference type="NCBI Taxonomy" id="542762"/>
    <lineage>
        <taxon>Eukaryota</taxon>
        <taxon>Viridiplantae</taxon>
        <taxon>Streptophyta</taxon>
        <taxon>Embryophyta</taxon>
        <taxon>Tracheophyta</taxon>
        <taxon>Spermatophyta</taxon>
        <taxon>Magnoliopsida</taxon>
        <taxon>eudicotyledons</taxon>
        <taxon>Gunneridae</taxon>
        <taxon>Pentapetalae</taxon>
        <taxon>asterids</taxon>
        <taxon>Ericales</taxon>
        <taxon>Theaceae</taxon>
        <taxon>Camellia</taxon>
    </lineage>
</organism>
<comment type="pathway">
    <text evidence="2">Protein modification; protein ubiquitination.</text>
</comment>
<dbReference type="InterPro" id="IPR045210">
    <property type="entry name" value="RING-Ubox_PUB"/>
</dbReference>
<evidence type="ECO:0000256" key="4">
    <source>
        <dbReference type="ARBA" id="ARBA00022679"/>
    </source>
</evidence>
<dbReference type="Gene3D" id="3.30.40.10">
    <property type="entry name" value="Zinc/RING finger domain, C3HC4 (zinc finger)"/>
    <property type="match status" value="1"/>
</dbReference>
<dbReference type="Proteomes" id="UP000306102">
    <property type="component" value="Unassembled WGS sequence"/>
</dbReference>
<comment type="catalytic activity">
    <reaction evidence="1">
        <text>S-ubiquitinyl-[E2 ubiquitin-conjugating enzyme]-L-cysteine + [acceptor protein]-L-lysine = [E2 ubiquitin-conjugating enzyme]-L-cysteine + N(6)-ubiquitinyl-[acceptor protein]-L-lysine.</text>
        <dbReference type="EC" id="2.3.2.27"/>
    </reaction>
</comment>
<dbReference type="PANTHER" id="PTHR23315:SF307">
    <property type="entry name" value="U-BOX DOMAIN-CONTAINING PROTEIN 19"/>
    <property type="match status" value="1"/>
</dbReference>
<keyword evidence="10" id="KW-1185">Reference proteome</keyword>
<dbReference type="PROSITE" id="PS50176">
    <property type="entry name" value="ARM_REPEAT"/>
    <property type="match status" value="1"/>
</dbReference>
<dbReference type="SMART" id="SM00504">
    <property type="entry name" value="Ubox"/>
    <property type="match status" value="1"/>
</dbReference>
<dbReference type="Pfam" id="PF25368">
    <property type="entry name" value="PUB10_N"/>
    <property type="match status" value="1"/>
</dbReference>
<dbReference type="PROSITE" id="PS51698">
    <property type="entry name" value="U_BOX"/>
    <property type="match status" value="1"/>
</dbReference>
<evidence type="ECO:0000313" key="10">
    <source>
        <dbReference type="Proteomes" id="UP000306102"/>
    </source>
</evidence>
<dbReference type="GO" id="GO:0061630">
    <property type="term" value="F:ubiquitin protein ligase activity"/>
    <property type="evidence" value="ECO:0007669"/>
    <property type="project" value="UniProtKB-EC"/>
</dbReference>
<evidence type="ECO:0000256" key="6">
    <source>
        <dbReference type="ARBA" id="ARBA00022786"/>
    </source>
</evidence>
<dbReference type="FunFam" id="3.30.40.10:FF:000442">
    <property type="entry name" value="RING-type E3 ubiquitin transferase"/>
    <property type="match status" value="1"/>
</dbReference>
<dbReference type="EMBL" id="SDRB02005865">
    <property type="protein sequence ID" value="THG13449.1"/>
    <property type="molecule type" value="Genomic_DNA"/>
</dbReference>
<dbReference type="InterPro" id="IPR011989">
    <property type="entry name" value="ARM-like"/>
</dbReference>
<dbReference type="GO" id="GO:0016567">
    <property type="term" value="P:protein ubiquitination"/>
    <property type="evidence" value="ECO:0007669"/>
    <property type="project" value="UniProtKB-UniPathway"/>
</dbReference>
<evidence type="ECO:0000259" key="8">
    <source>
        <dbReference type="PROSITE" id="PS51698"/>
    </source>
</evidence>
<dbReference type="AlphaFoldDB" id="A0A4S4EB81"/>